<keyword evidence="5 7" id="KW-1133">Transmembrane helix</keyword>
<comment type="subcellular location">
    <subcellularLocation>
        <location evidence="1">Membrane</location>
        <topology evidence="1">Multi-pass membrane protein</topology>
    </subcellularLocation>
</comment>
<feature type="transmembrane region" description="Helical" evidence="7">
    <location>
        <begin position="443"/>
        <end position="465"/>
    </location>
</feature>
<evidence type="ECO:0000256" key="3">
    <source>
        <dbReference type="ARBA" id="ARBA00022448"/>
    </source>
</evidence>
<dbReference type="InterPro" id="IPR020846">
    <property type="entry name" value="MFS_dom"/>
</dbReference>
<reference evidence="9" key="1">
    <citation type="submission" date="2021-07" db="EMBL/GenBank/DDBJ databases">
        <authorList>
            <person name="Branca A.L. A."/>
        </authorList>
    </citation>
    <scope>NUCLEOTIDE SEQUENCE</scope>
</reference>
<keyword evidence="4 7" id="KW-0812">Transmembrane</keyword>
<evidence type="ECO:0000256" key="7">
    <source>
        <dbReference type="SAM" id="Phobius"/>
    </source>
</evidence>
<name>A0A9W4MPL8_PENNA</name>
<comment type="caution">
    <text evidence="9">The sequence shown here is derived from an EMBL/GenBank/DDBJ whole genome shotgun (WGS) entry which is preliminary data.</text>
</comment>
<dbReference type="PRINTS" id="PR01035">
    <property type="entry name" value="TCRTETA"/>
</dbReference>
<dbReference type="SUPFAM" id="SSF103473">
    <property type="entry name" value="MFS general substrate transporter"/>
    <property type="match status" value="1"/>
</dbReference>
<comment type="similarity">
    <text evidence="2">Belongs to the major facilitator superfamily. Vesicular transporter family.</text>
</comment>
<keyword evidence="6 7" id="KW-0472">Membrane</keyword>
<feature type="transmembrane region" description="Helical" evidence="7">
    <location>
        <begin position="268"/>
        <end position="285"/>
    </location>
</feature>
<evidence type="ECO:0000256" key="2">
    <source>
        <dbReference type="ARBA" id="ARBA00006829"/>
    </source>
</evidence>
<feature type="domain" description="Major facilitator superfamily (MFS) profile" evidence="8">
    <location>
        <begin position="23"/>
        <end position="475"/>
    </location>
</feature>
<feature type="transmembrane region" description="Helical" evidence="7">
    <location>
        <begin position="56"/>
        <end position="78"/>
    </location>
</feature>
<organism evidence="9 10">
    <name type="scientific">Penicillium nalgiovense</name>
    <dbReference type="NCBI Taxonomy" id="60175"/>
    <lineage>
        <taxon>Eukaryota</taxon>
        <taxon>Fungi</taxon>
        <taxon>Dikarya</taxon>
        <taxon>Ascomycota</taxon>
        <taxon>Pezizomycotina</taxon>
        <taxon>Eurotiomycetes</taxon>
        <taxon>Eurotiomycetidae</taxon>
        <taxon>Eurotiales</taxon>
        <taxon>Aspergillaceae</taxon>
        <taxon>Penicillium</taxon>
    </lineage>
</organism>
<feature type="transmembrane region" description="Helical" evidence="7">
    <location>
        <begin position="369"/>
        <end position="395"/>
    </location>
</feature>
<sequence length="478" mass="51185">MVLESRPLGHRWRSSRIFILFVVILALFCETFLYSFPVPILSYMIEDRLHIDPSQTQNITTALLSLHGFIALISAPIIAHFADKSSNRKFSLLISLAGCFVGTVLLSLTPSVPALFAGRIIQGIAGSATWIVGSATMTDHVEVGNLGKLYGLSMSFVSAGVIAGPAIAGTVLELAGYWPAWSVALGLLALDIIMRFIMIETPKLSSTDRDSSTINPSDTTASNSETSALLDHDALTHQSNTLDSIAETHDEHTQKGGFYRVMLSDARVISGLLSTILSSSILASFDATLSLHLRDAFSWGSMAAGMTFLSLQLPSICIGSLAGWLRDRVGLRYPTAVGWALSAPIMWLLGVPGSDKFPFGSTINGEGLFIFAVFAFGVVTPFVRGAGYLQLSIVLNERQAKDPEIFGRHGGSNRVFALQDIALSLGLMIGPLISGSLTQAVGYYWMSCTLAMLCIASSIACINCLSSKLVTNSESDSK</sequence>
<dbReference type="InterPro" id="IPR011701">
    <property type="entry name" value="MFS"/>
</dbReference>
<protein>
    <recommendedName>
        <fullName evidence="8">Major facilitator superfamily (MFS) profile domain-containing protein</fullName>
    </recommendedName>
</protein>
<evidence type="ECO:0000313" key="10">
    <source>
        <dbReference type="Proteomes" id="UP001153461"/>
    </source>
</evidence>
<dbReference type="PANTHER" id="PTHR23506:SF35">
    <property type="entry name" value="MAJOR FACILITATOR SUPERFAMILY (MFS) PROFILE DOMAIN-CONTAINING PROTEIN-RELATED"/>
    <property type="match status" value="1"/>
</dbReference>
<feature type="transmembrane region" description="Helical" evidence="7">
    <location>
        <begin position="90"/>
        <end position="108"/>
    </location>
</feature>
<feature type="transmembrane region" description="Helical" evidence="7">
    <location>
        <begin position="114"/>
        <end position="137"/>
    </location>
</feature>
<feature type="transmembrane region" description="Helical" evidence="7">
    <location>
        <begin position="17"/>
        <end position="36"/>
    </location>
</feature>
<gene>
    <name evidence="9" type="ORF">PNAL_LOCUS3717</name>
</gene>
<feature type="transmembrane region" description="Helical" evidence="7">
    <location>
        <begin position="297"/>
        <end position="324"/>
    </location>
</feature>
<evidence type="ECO:0000256" key="1">
    <source>
        <dbReference type="ARBA" id="ARBA00004141"/>
    </source>
</evidence>
<feature type="transmembrane region" description="Helical" evidence="7">
    <location>
        <begin position="149"/>
        <end position="172"/>
    </location>
</feature>
<dbReference type="GO" id="GO:0016020">
    <property type="term" value="C:membrane"/>
    <property type="evidence" value="ECO:0007669"/>
    <property type="project" value="UniProtKB-SubCell"/>
</dbReference>
<feature type="transmembrane region" description="Helical" evidence="7">
    <location>
        <begin position="331"/>
        <end position="349"/>
    </location>
</feature>
<dbReference type="Proteomes" id="UP001153461">
    <property type="component" value="Unassembled WGS sequence"/>
</dbReference>
<dbReference type="PANTHER" id="PTHR23506">
    <property type="entry name" value="GH10249P"/>
    <property type="match status" value="1"/>
</dbReference>
<evidence type="ECO:0000256" key="6">
    <source>
        <dbReference type="ARBA" id="ARBA00023136"/>
    </source>
</evidence>
<evidence type="ECO:0000259" key="8">
    <source>
        <dbReference type="PROSITE" id="PS50850"/>
    </source>
</evidence>
<evidence type="ECO:0000256" key="4">
    <source>
        <dbReference type="ARBA" id="ARBA00022692"/>
    </source>
</evidence>
<accession>A0A9W4MPL8</accession>
<dbReference type="EMBL" id="CAJVNV010000128">
    <property type="protein sequence ID" value="CAG8066134.1"/>
    <property type="molecule type" value="Genomic_DNA"/>
</dbReference>
<keyword evidence="3" id="KW-0813">Transport</keyword>
<proteinExistence type="inferred from homology"/>
<evidence type="ECO:0000313" key="9">
    <source>
        <dbReference type="EMBL" id="CAG8066134.1"/>
    </source>
</evidence>
<feature type="transmembrane region" description="Helical" evidence="7">
    <location>
        <begin position="178"/>
        <end position="197"/>
    </location>
</feature>
<feature type="transmembrane region" description="Helical" evidence="7">
    <location>
        <begin position="416"/>
        <end position="437"/>
    </location>
</feature>
<dbReference type="InterPro" id="IPR001958">
    <property type="entry name" value="Tet-R_TetA/multi-R_MdtG-like"/>
</dbReference>
<dbReference type="Pfam" id="PF07690">
    <property type="entry name" value="MFS_1"/>
    <property type="match status" value="1"/>
</dbReference>
<evidence type="ECO:0000256" key="5">
    <source>
        <dbReference type="ARBA" id="ARBA00022989"/>
    </source>
</evidence>
<dbReference type="OrthoDB" id="2219495at2759"/>
<dbReference type="GO" id="GO:0022857">
    <property type="term" value="F:transmembrane transporter activity"/>
    <property type="evidence" value="ECO:0007669"/>
    <property type="project" value="InterPro"/>
</dbReference>
<dbReference type="AlphaFoldDB" id="A0A9W4MPL8"/>
<dbReference type="Gene3D" id="1.20.1250.20">
    <property type="entry name" value="MFS general substrate transporter like domains"/>
    <property type="match status" value="1"/>
</dbReference>
<dbReference type="InterPro" id="IPR050930">
    <property type="entry name" value="MFS_Vesicular_Transporter"/>
</dbReference>
<dbReference type="PROSITE" id="PS50850">
    <property type="entry name" value="MFS"/>
    <property type="match status" value="1"/>
</dbReference>
<dbReference type="InterPro" id="IPR036259">
    <property type="entry name" value="MFS_trans_sf"/>
</dbReference>